<gene>
    <name evidence="3" type="ORF">VQ02_04885</name>
</gene>
<comment type="caution">
    <text evidence="3">The sequence shown here is derived from an EMBL/GenBank/DDBJ whole genome shotgun (WGS) entry which is preliminary data.</text>
</comment>
<name>A0A0J6T2P8_9HYPH</name>
<keyword evidence="1" id="KW-0812">Transmembrane</keyword>
<dbReference type="Proteomes" id="UP000035955">
    <property type="component" value="Unassembled WGS sequence"/>
</dbReference>
<evidence type="ECO:0000259" key="2">
    <source>
        <dbReference type="Pfam" id="PF07811"/>
    </source>
</evidence>
<accession>A0A0J6T2P8</accession>
<protein>
    <submittedName>
        <fullName evidence="3">Pilus assembly protein TadE</fullName>
    </submittedName>
</protein>
<feature type="transmembrane region" description="Helical" evidence="1">
    <location>
        <begin position="29"/>
        <end position="52"/>
    </location>
</feature>
<evidence type="ECO:0000256" key="1">
    <source>
        <dbReference type="SAM" id="Phobius"/>
    </source>
</evidence>
<keyword evidence="1" id="KW-1133">Transmembrane helix</keyword>
<dbReference type="AlphaFoldDB" id="A0A0J6T2P8"/>
<keyword evidence="4" id="KW-1185">Reference proteome</keyword>
<dbReference type="Pfam" id="PF07811">
    <property type="entry name" value="TadE"/>
    <property type="match status" value="1"/>
</dbReference>
<sequence>MTRLAAAGGVGARIRRFRAAEDGLAAVELALILPVLLALMLGGFQLVAYINAMRKIDLVVRSISQMLSQVAPPANSTSTVGLVTAADLHFSYDAALVLFPYLMADGKRQGKEWWQVITINYAGIQFTQQATNCTNSSDLSACYTADVVWTSTGTTQPADGAAYRPCGVAQTPADNSAAPSRSALPRSVFGPASLIVIDVVFTFTPTFGAQFFPPVRIARSAYVQPRYATLVNYDTTNSDGMAKRCPGF</sequence>
<evidence type="ECO:0000313" key="3">
    <source>
        <dbReference type="EMBL" id="KMO41695.1"/>
    </source>
</evidence>
<proteinExistence type="predicted"/>
<dbReference type="InterPro" id="IPR012495">
    <property type="entry name" value="TadE-like_dom"/>
</dbReference>
<dbReference type="EMBL" id="LABY01000029">
    <property type="protein sequence ID" value="KMO41695.1"/>
    <property type="molecule type" value="Genomic_DNA"/>
</dbReference>
<feature type="domain" description="TadE-like" evidence="2">
    <location>
        <begin position="23"/>
        <end position="61"/>
    </location>
</feature>
<dbReference type="PATRIC" id="fig|298794.3.peg.4498"/>
<keyword evidence="1" id="KW-0472">Membrane</keyword>
<organism evidence="3 4">
    <name type="scientific">Methylobacterium variabile</name>
    <dbReference type="NCBI Taxonomy" id="298794"/>
    <lineage>
        <taxon>Bacteria</taxon>
        <taxon>Pseudomonadati</taxon>
        <taxon>Pseudomonadota</taxon>
        <taxon>Alphaproteobacteria</taxon>
        <taxon>Hyphomicrobiales</taxon>
        <taxon>Methylobacteriaceae</taxon>
        <taxon>Methylobacterium</taxon>
    </lineage>
</organism>
<evidence type="ECO:0000313" key="4">
    <source>
        <dbReference type="Proteomes" id="UP000035955"/>
    </source>
</evidence>
<reference evidence="3 4" key="1">
    <citation type="submission" date="2015-03" db="EMBL/GenBank/DDBJ databases">
        <title>Genome sequencing of Methylobacterium variabile DSM 16961.</title>
        <authorList>
            <person name="Chaudhry V."/>
            <person name="Patil P.B."/>
        </authorList>
    </citation>
    <scope>NUCLEOTIDE SEQUENCE [LARGE SCALE GENOMIC DNA]</scope>
    <source>
        <strain evidence="3 4">DSM 16961</strain>
    </source>
</reference>